<keyword evidence="1" id="KW-1185">Reference proteome</keyword>
<protein>
    <submittedName>
        <fullName evidence="2">Ovule protein</fullName>
    </submittedName>
</protein>
<reference evidence="2" key="1">
    <citation type="submission" date="2020-12" db="UniProtKB">
        <authorList>
            <consortium name="WormBaseParasite"/>
        </authorList>
    </citation>
    <scope>IDENTIFICATION</scope>
    <source>
        <strain evidence="2">MHco3</strain>
    </source>
</reference>
<proteinExistence type="predicted"/>
<accession>A0A7I4YAX8</accession>
<dbReference type="AlphaFoldDB" id="A0A7I4YAX8"/>
<sequence>ARTSNRIWLSPTAQAFGKKGLLPMDTAAWIDPFKASGIWKRECASWAGGRRSRQRIIFEIFRCDCLSVGFRHCLSCLGLYFDVSYFIY</sequence>
<dbReference type="Proteomes" id="UP000025227">
    <property type="component" value="Unplaced"/>
</dbReference>
<organism evidence="1 2">
    <name type="scientific">Haemonchus contortus</name>
    <name type="common">Barber pole worm</name>
    <dbReference type="NCBI Taxonomy" id="6289"/>
    <lineage>
        <taxon>Eukaryota</taxon>
        <taxon>Metazoa</taxon>
        <taxon>Ecdysozoa</taxon>
        <taxon>Nematoda</taxon>
        <taxon>Chromadorea</taxon>
        <taxon>Rhabditida</taxon>
        <taxon>Rhabditina</taxon>
        <taxon>Rhabditomorpha</taxon>
        <taxon>Strongyloidea</taxon>
        <taxon>Trichostrongylidae</taxon>
        <taxon>Haemonchus</taxon>
    </lineage>
</organism>
<dbReference type="WBParaSite" id="HCON_00068430-00001">
    <property type="protein sequence ID" value="HCON_00068430-00001"/>
    <property type="gene ID" value="HCON_00068430"/>
</dbReference>
<evidence type="ECO:0000313" key="1">
    <source>
        <dbReference type="Proteomes" id="UP000025227"/>
    </source>
</evidence>
<evidence type="ECO:0000313" key="2">
    <source>
        <dbReference type="WBParaSite" id="HCON_00068430-00001"/>
    </source>
</evidence>
<name>A0A7I4YAX8_HAECO</name>